<proteinExistence type="predicted"/>
<dbReference type="Pfam" id="PF12900">
    <property type="entry name" value="Pyridox_ox_2"/>
    <property type="match status" value="1"/>
</dbReference>
<dbReference type="Gene3D" id="2.30.110.10">
    <property type="entry name" value="Electron Transport, Fmn-binding Protein, Chain A"/>
    <property type="match status" value="1"/>
</dbReference>
<evidence type="ECO:0000313" key="1">
    <source>
        <dbReference type="EMBL" id="MCG7506062.1"/>
    </source>
</evidence>
<dbReference type="Proteomes" id="UP001201701">
    <property type="component" value="Unassembled WGS sequence"/>
</dbReference>
<name>A0ABS9QF54_9HYPH</name>
<evidence type="ECO:0000313" key="2">
    <source>
        <dbReference type="Proteomes" id="UP001201701"/>
    </source>
</evidence>
<gene>
    <name evidence="1" type="ORF">L4923_13645</name>
</gene>
<dbReference type="EMBL" id="JAKREW010000011">
    <property type="protein sequence ID" value="MCG7506062.1"/>
    <property type="molecule type" value="Genomic_DNA"/>
</dbReference>
<accession>A0ABS9QF54</accession>
<comment type="caution">
    <text evidence="1">The sequence shown here is derived from an EMBL/GenBank/DDBJ whole genome shotgun (WGS) entry which is preliminary data.</text>
</comment>
<dbReference type="InterPro" id="IPR024747">
    <property type="entry name" value="Pyridox_Oxase-rel"/>
</dbReference>
<sequence length="150" mass="17190">MLIRSLSTLECTHLLGSSRFGHLACAKESTPYVVPLYFAYEHNYLYAFSMPGKKIDFMRANPRVSVAIEERGSGREWKSVVADGSYEELQDRIGHKQQRDHAWSLLSKHLDWWEPGALKLTTPPLSDHSDHVFFRILVDQLSGREAKETV</sequence>
<dbReference type="RefSeq" id="WP_239365887.1">
    <property type="nucleotide sequence ID" value="NZ_JAKREW010000011.1"/>
</dbReference>
<protein>
    <submittedName>
        <fullName evidence="1">Pyridoxamine 5'-phosphate oxidase family protein</fullName>
    </submittedName>
</protein>
<dbReference type="InterPro" id="IPR012349">
    <property type="entry name" value="Split_barrel_FMN-bd"/>
</dbReference>
<organism evidence="1 2">
    <name type="scientific">Mesorhizobium retamae</name>
    <dbReference type="NCBI Taxonomy" id="2912854"/>
    <lineage>
        <taxon>Bacteria</taxon>
        <taxon>Pseudomonadati</taxon>
        <taxon>Pseudomonadota</taxon>
        <taxon>Alphaproteobacteria</taxon>
        <taxon>Hyphomicrobiales</taxon>
        <taxon>Phyllobacteriaceae</taxon>
        <taxon>Mesorhizobium</taxon>
    </lineage>
</organism>
<dbReference type="SUPFAM" id="SSF50475">
    <property type="entry name" value="FMN-binding split barrel"/>
    <property type="match status" value="1"/>
</dbReference>
<keyword evidence="2" id="KW-1185">Reference proteome</keyword>
<reference evidence="1 2" key="1">
    <citation type="submission" date="2022-02" db="EMBL/GenBank/DDBJ databases">
        <title>Draft genome sequence of Mezorhizobium retamae strain IRAMC:0171 isolated from Retama raetam nodules.</title>
        <authorList>
            <person name="Bengaied R."/>
            <person name="Sbissi I."/>
            <person name="Huber K."/>
            <person name="Ghodbane F."/>
            <person name="Nouioui I."/>
            <person name="Tarhouni M."/>
            <person name="Gtari M."/>
        </authorList>
    </citation>
    <scope>NUCLEOTIDE SEQUENCE [LARGE SCALE GENOMIC DNA]</scope>
    <source>
        <strain evidence="1 2">IRAMC:0171</strain>
    </source>
</reference>